<accession>A0A8H3IIZ2</accession>
<feature type="transmembrane region" description="Helical" evidence="2">
    <location>
        <begin position="220"/>
        <end position="238"/>
    </location>
</feature>
<dbReference type="AlphaFoldDB" id="A0A8H3IIZ2"/>
<sequence length="777" mass="82695">MSGSGRSRHSWQHDHPRQEFIPLRDQSPGGGNLQTPPNAARRSSGDDSDSDPKVGAPALAAQSHSRGHPGGTHKSAKQKLTQDGVAGEVKKHTLGLWLILLYALIAVLSWTMTCVLSYQPIGVPTYFDQSGNYSRSHYETTDNWRKAASVGLSVLGVISIPVTSAICAKAAAVYCQRRSDAKAPPLSLRQLLALADKGWSDTATLLDVLRPGTSRRTRSPLLLLSAGLVAIAFMIPIIQTSLVGTEHISVLSAHDVNYATILGNQVTPQTLASIQNSSVMDNIISSTISGKLSDKQPYLWSFDQDGLSITSVDANISNASSFNDIPKEQFIAAFPVGTSTGVLRNLALRLNMSVSCTLVPQSDFPSTCPGANPLSDTFSNINISTSTPFGDPAHPRYRARICAPGETGASPWKDTPDRQDISEELWLDYQRTSGSAGDVEGITDEGSNYTQHCFGNSTLGYFELPGYWNGHVAGPLLDKIPPNGPNLTYQNGNLQQLTAGTPLGPAEEGHGVPGPFLTAIMAIFGPNTFFNAAASNSNWTSTYTTQALCAQLRYPFTSLSDYTSPSPPGLSINWYPSYAPLDCPATDPSDDPAPPLLGALMSWLPNFGDENSAIAALTLATYAAGNAILNVGPGLDFDGYFLFTSPGIGIQKPTIALAGIVVVSLLLAAQIIGLALLAVYAGRSATWTESLDSWAMMRLGAEVGRDNMPAVSALDKRVAEVLDEREGWVGDTGWEGREGEVVVRELGLGGQGRVRAGGMYRMVRRKEGVGGDGEGIE</sequence>
<keyword evidence="4" id="KW-1185">Reference proteome</keyword>
<evidence type="ECO:0000313" key="3">
    <source>
        <dbReference type="EMBL" id="CAF9929752.1"/>
    </source>
</evidence>
<keyword evidence="2" id="KW-1133">Transmembrane helix</keyword>
<dbReference type="OrthoDB" id="5381672at2759"/>
<gene>
    <name evidence="3" type="ORF">IMSHALPRED_008000</name>
</gene>
<protein>
    <submittedName>
        <fullName evidence="3">Uncharacterized protein</fullName>
    </submittedName>
</protein>
<dbReference type="Proteomes" id="UP000664534">
    <property type="component" value="Unassembled WGS sequence"/>
</dbReference>
<keyword evidence="2" id="KW-0472">Membrane</keyword>
<comment type="caution">
    <text evidence="3">The sequence shown here is derived from an EMBL/GenBank/DDBJ whole genome shotgun (WGS) entry which is preliminary data.</text>
</comment>
<feature type="region of interest" description="Disordered" evidence="1">
    <location>
        <begin position="1"/>
        <end position="79"/>
    </location>
</feature>
<evidence type="ECO:0000256" key="2">
    <source>
        <dbReference type="SAM" id="Phobius"/>
    </source>
</evidence>
<evidence type="ECO:0000256" key="1">
    <source>
        <dbReference type="SAM" id="MobiDB-lite"/>
    </source>
</evidence>
<feature type="transmembrane region" description="Helical" evidence="2">
    <location>
        <begin position="655"/>
        <end position="681"/>
    </location>
</feature>
<dbReference type="EMBL" id="CAJPDT010000054">
    <property type="protein sequence ID" value="CAF9929752.1"/>
    <property type="molecule type" value="Genomic_DNA"/>
</dbReference>
<keyword evidence="2" id="KW-0812">Transmembrane</keyword>
<proteinExistence type="predicted"/>
<feature type="compositionally biased region" description="Basic residues" evidence="1">
    <location>
        <begin position="1"/>
        <end position="10"/>
    </location>
</feature>
<feature type="transmembrane region" description="Helical" evidence="2">
    <location>
        <begin position="96"/>
        <end position="118"/>
    </location>
</feature>
<evidence type="ECO:0000313" key="4">
    <source>
        <dbReference type="Proteomes" id="UP000664534"/>
    </source>
</evidence>
<feature type="transmembrane region" description="Helical" evidence="2">
    <location>
        <begin position="147"/>
        <end position="168"/>
    </location>
</feature>
<name>A0A8H3IIZ2_9LECA</name>
<organism evidence="3 4">
    <name type="scientific">Imshaugia aleurites</name>
    <dbReference type="NCBI Taxonomy" id="172621"/>
    <lineage>
        <taxon>Eukaryota</taxon>
        <taxon>Fungi</taxon>
        <taxon>Dikarya</taxon>
        <taxon>Ascomycota</taxon>
        <taxon>Pezizomycotina</taxon>
        <taxon>Lecanoromycetes</taxon>
        <taxon>OSLEUM clade</taxon>
        <taxon>Lecanoromycetidae</taxon>
        <taxon>Lecanorales</taxon>
        <taxon>Lecanorineae</taxon>
        <taxon>Parmeliaceae</taxon>
        <taxon>Imshaugia</taxon>
    </lineage>
</organism>
<reference evidence="3" key="1">
    <citation type="submission" date="2021-03" db="EMBL/GenBank/DDBJ databases">
        <authorList>
            <person name="Tagirdzhanova G."/>
        </authorList>
    </citation>
    <scope>NUCLEOTIDE SEQUENCE</scope>
</reference>